<dbReference type="RefSeq" id="WP_016273851.1">
    <property type="nucleotide sequence ID" value="NZ_KE159487.1"/>
</dbReference>
<accession>R9HTQ8</accession>
<dbReference type="Proteomes" id="UP000014212">
    <property type="component" value="Unassembled WGS sequence"/>
</dbReference>
<dbReference type="AlphaFoldDB" id="R9HTQ8"/>
<comment type="caution">
    <text evidence="1">The sequence shown here is derived from an EMBL/GenBank/DDBJ whole genome shotgun (WGS) entry which is preliminary data.</text>
</comment>
<reference evidence="1 2" key="1">
    <citation type="submission" date="2013-04" db="EMBL/GenBank/DDBJ databases">
        <title>The Genome Sequence of Bacteroides uniformis dnLKV2.</title>
        <authorList>
            <consortium name="The Broad Institute Genomics Platform"/>
            <consortium name="The Broad Institute Genome Sequencing Center for Infectious Disease"/>
            <person name="Earl A."/>
            <person name="Xavier R."/>
            <person name="Kuhn K."/>
            <person name="Stappenbeck T."/>
            <person name="Walker B."/>
            <person name="Young S."/>
            <person name="Zeng Q."/>
            <person name="Gargeya S."/>
            <person name="Fitzgerald M."/>
            <person name="Haas B."/>
            <person name="Abouelleil A."/>
            <person name="Allen A.W."/>
            <person name="Alvarado L."/>
            <person name="Arachchi H.M."/>
            <person name="Berlin A.M."/>
            <person name="Chapman S.B."/>
            <person name="Gainer-Dewar J."/>
            <person name="Goldberg J."/>
            <person name="Griggs A."/>
            <person name="Gujja S."/>
            <person name="Hansen M."/>
            <person name="Howarth C."/>
            <person name="Imamovic A."/>
            <person name="Ireland A."/>
            <person name="Larimer J."/>
            <person name="McCowan C."/>
            <person name="Murphy C."/>
            <person name="Pearson M."/>
            <person name="Poon T.W."/>
            <person name="Priest M."/>
            <person name="Roberts A."/>
            <person name="Saif S."/>
            <person name="Shea T."/>
            <person name="Sisk P."/>
            <person name="Sykes S."/>
            <person name="Wortman J."/>
            <person name="Nusbaum C."/>
            <person name="Birren B."/>
        </authorList>
    </citation>
    <scope>NUCLEOTIDE SEQUENCE [LARGE SCALE GENOMIC DNA]</scope>
    <source>
        <strain evidence="2">dnLKV2</strain>
    </source>
</reference>
<proteinExistence type="predicted"/>
<name>R9HTQ8_BACUN</name>
<sequence>MAKNYIKPDPDKQLNRRLRAALGSILHTQTAVKAALDQAEGFMTEEELANSCAYCSLCSYDAQCEEIFMTLCRELGNQPQQQ</sequence>
<evidence type="ECO:0000313" key="2">
    <source>
        <dbReference type="Proteomes" id="UP000014212"/>
    </source>
</evidence>
<gene>
    <name evidence="1" type="ORF">C801_02998</name>
</gene>
<dbReference type="PATRIC" id="fig|1235787.3.peg.3043"/>
<dbReference type="EMBL" id="ASSO01000009">
    <property type="protein sequence ID" value="EOS07221.1"/>
    <property type="molecule type" value="Genomic_DNA"/>
</dbReference>
<evidence type="ECO:0000313" key="1">
    <source>
        <dbReference type="EMBL" id="EOS07221.1"/>
    </source>
</evidence>
<dbReference type="HOGENOM" id="CLU_2462636_0_0_10"/>
<protein>
    <submittedName>
        <fullName evidence="1">Uncharacterized protein</fullName>
    </submittedName>
</protein>
<organism evidence="1 2">
    <name type="scientific">Bacteroides uniformis dnLKV2</name>
    <dbReference type="NCBI Taxonomy" id="1235787"/>
    <lineage>
        <taxon>Bacteria</taxon>
        <taxon>Pseudomonadati</taxon>
        <taxon>Bacteroidota</taxon>
        <taxon>Bacteroidia</taxon>
        <taxon>Bacteroidales</taxon>
        <taxon>Bacteroidaceae</taxon>
        <taxon>Bacteroides</taxon>
    </lineage>
</organism>